<keyword evidence="4" id="KW-1185">Reference proteome</keyword>
<proteinExistence type="predicted"/>
<dbReference type="Proteomes" id="UP000738349">
    <property type="component" value="Unassembled WGS sequence"/>
</dbReference>
<evidence type="ECO:0000313" key="3">
    <source>
        <dbReference type="EMBL" id="KAH7121593.1"/>
    </source>
</evidence>
<sequence>MTRAAFQKGGNYHRLVGLMGQGKDLAIFRRFDHLNMMTLLSMQAEILHLESQYNRQCDQDSRSRNESEAEYSTYFRSLHQSRESDGEQVRLLDALQAKLGTYMLQLSKAESPEKSQLAELRSWLRDSKGGKNLPDGVEAETWVDSDETKYITINPPLPENDAFTSLLRSVLLDIFHFLCGERFKVGRVIDEESGLVRYNDSHINKASSMIVIILSSVIPVSTIFALNAIQKTEGRIAMIVVFTGLFAAVLAFFSTAKRVEIFAATATFAAIEVVYVGTTLGSN</sequence>
<keyword evidence="1" id="KW-0812">Transmembrane</keyword>
<dbReference type="InterPro" id="IPR046529">
    <property type="entry name" value="DUF6594"/>
</dbReference>
<protein>
    <recommendedName>
        <fullName evidence="2">DUF6594 domain-containing protein</fullName>
    </recommendedName>
</protein>
<name>A0A9P9IGY5_9HYPO</name>
<dbReference type="EMBL" id="JAGMUV010000024">
    <property type="protein sequence ID" value="KAH7121593.1"/>
    <property type="molecule type" value="Genomic_DNA"/>
</dbReference>
<dbReference type="Pfam" id="PF20237">
    <property type="entry name" value="DUF6594"/>
    <property type="match status" value="1"/>
</dbReference>
<feature type="transmembrane region" description="Helical" evidence="1">
    <location>
        <begin position="236"/>
        <end position="255"/>
    </location>
</feature>
<reference evidence="3" key="1">
    <citation type="journal article" date="2021" name="Nat. Commun.">
        <title>Genetic determinants of endophytism in the Arabidopsis root mycobiome.</title>
        <authorList>
            <person name="Mesny F."/>
            <person name="Miyauchi S."/>
            <person name="Thiergart T."/>
            <person name="Pickel B."/>
            <person name="Atanasova L."/>
            <person name="Karlsson M."/>
            <person name="Huettel B."/>
            <person name="Barry K.W."/>
            <person name="Haridas S."/>
            <person name="Chen C."/>
            <person name="Bauer D."/>
            <person name="Andreopoulos W."/>
            <person name="Pangilinan J."/>
            <person name="LaButti K."/>
            <person name="Riley R."/>
            <person name="Lipzen A."/>
            <person name="Clum A."/>
            <person name="Drula E."/>
            <person name="Henrissat B."/>
            <person name="Kohler A."/>
            <person name="Grigoriev I.V."/>
            <person name="Martin F.M."/>
            <person name="Hacquard S."/>
        </authorList>
    </citation>
    <scope>NUCLEOTIDE SEQUENCE</scope>
    <source>
        <strain evidence="3">MPI-CAGE-AT-0147</strain>
    </source>
</reference>
<evidence type="ECO:0000313" key="4">
    <source>
        <dbReference type="Proteomes" id="UP000738349"/>
    </source>
</evidence>
<dbReference type="PANTHER" id="PTHR34502:SF5">
    <property type="entry name" value="DUF6594 DOMAIN-CONTAINING PROTEIN"/>
    <property type="match status" value="1"/>
</dbReference>
<feature type="transmembrane region" description="Helical" evidence="1">
    <location>
        <begin position="209"/>
        <end position="229"/>
    </location>
</feature>
<evidence type="ECO:0000256" key="1">
    <source>
        <dbReference type="SAM" id="Phobius"/>
    </source>
</evidence>
<dbReference type="PANTHER" id="PTHR34502">
    <property type="entry name" value="DUF6594 DOMAIN-CONTAINING PROTEIN-RELATED"/>
    <property type="match status" value="1"/>
</dbReference>
<evidence type="ECO:0000259" key="2">
    <source>
        <dbReference type="Pfam" id="PF20237"/>
    </source>
</evidence>
<comment type="caution">
    <text evidence="3">The sequence shown here is derived from an EMBL/GenBank/DDBJ whole genome shotgun (WGS) entry which is preliminary data.</text>
</comment>
<keyword evidence="1" id="KW-1133">Transmembrane helix</keyword>
<feature type="domain" description="DUF6594" evidence="2">
    <location>
        <begin position="12"/>
        <end position="273"/>
    </location>
</feature>
<gene>
    <name evidence="3" type="ORF">EDB81DRAFT_861508</name>
</gene>
<keyword evidence="1" id="KW-0472">Membrane</keyword>
<feature type="transmembrane region" description="Helical" evidence="1">
    <location>
        <begin position="261"/>
        <end position="281"/>
    </location>
</feature>
<accession>A0A9P9IGY5</accession>
<dbReference type="OrthoDB" id="5342093at2759"/>
<dbReference type="AlphaFoldDB" id="A0A9P9IGY5"/>
<organism evidence="3 4">
    <name type="scientific">Dactylonectria macrodidyma</name>
    <dbReference type="NCBI Taxonomy" id="307937"/>
    <lineage>
        <taxon>Eukaryota</taxon>
        <taxon>Fungi</taxon>
        <taxon>Dikarya</taxon>
        <taxon>Ascomycota</taxon>
        <taxon>Pezizomycotina</taxon>
        <taxon>Sordariomycetes</taxon>
        <taxon>Hypocreomycetidae</taxon>
        <taxon>Hypocreales</taxon>
        <taxon>Nectriaceae</taxon>
        <taxon>Dactylonectria</taxon>
    </lineage>
</organism>